<organism evidence="3">
    <name type="scientific">Streptomyces sp. SID7499</name>
    <dbReference type="NCBI Taxonomy" id="2706086"/>
    <lineage>
        <taxon>Bacteria</taxon>
        <taxon>Bacillati</taxon>
        <taxon>Actinomycetota</taxon>
        <taxon>Actinomycetes</taxon>
        <taxon>Kitasatosporales</taxon>
        <taxon>Streptomycetaceae</taxon>
        <taxon>Streptomyces</taxon>
    </lineage>
</organism>
<evidence type="ECO:0000256" key="2">
    <source>
        <dbReference type="SAM" id="Phobius"/>
    </source>
</evidence>
<feature type="transmembrane region" description="Helical" evidence="2">
    <location>
        <begin position="56"/>
        <end position="78"/>
    </location>
</feature>
<name>A0A6G3XCV3_9ACTN</name>
<evidence type="ECO:0000313" key="3">
    <source>
        <dbReference type="EMBL" id="NEE15504.1"/>
    </source>
</evidence>
<evidence type="ECO:0000256" key="1">
    <source>
        <dbReference type="SAM" id="MobiDB-lite"/>
    </source>
</evidence>
<accession>A0A6G3XCV3</accession>
<comment type="caution">
    <text evidence="3">The sequence shown here is derived from an EMBL/GenBank/DDBJ whole genome shotgun (WGS) entry which is preliminary data.</text>
</comment>
<dbReference type="GO" id="GO:0006508">
    <property type="term" value="P:proteolysis"/>
    <property type="evidence" value="ECO:0007669"/>
    <property type="project" value="UniProtKB-KW"/>
</dbReference>
<dbReference type="EMBL" id="JAAGMN010005625">
    <property type="protein sequence ID" value="NEE15504.1"/>
    <property type="molecule type" value="Genomic_DNA"/>
</dbReference>
<dbReference type="GO" id="GO:0008233">
    <property type="term" value="F:peptidase activity"/>
    <property type="evidence" value="ECO:0007669"/>
    <property type="project" value="UniProtKB-KW"/>
</dbReference>
<keyword evidence="3" id="KW-0645">Protease</keyword>
<protein>
    <submittedName>
        <fullName evidence="3">Type VII secretion-associated serine protease mycosin</fullName>
    </submittedName>
</protein>
<keyword evidence="3" id="KW-0378">Hydrolase</keyword>
<dbReference type="AlphaFoldDB" id="A0A6G3XCV3"/>
<gene>
    <name evidence="3" type="ORF">G3M58_54710</name>
</gene>
<keyword evidence="2" id="KW-0472">Membrane</keyword>
<feature type="non-terminal residue" evidence="3">
    <location>
        <position position="1"/>
    </location>
</feature>
<sequence length="92" mass="9567">HDRLVGWGVVDPVRALTEDDKPIDQPIAGEGMSKGKAPTPAELHLGETADERNVRLATYVMVGGGVLVAAIAGTAVAVRDKRRRAGRLAGAA</sequence>
<reference evidence="3" key="1">
    <citation type="submission" date="2020-01" db="EMBL/GenBank/DDBJ databases">
        <title>Insect and environment-associated Actinomycetes.</title>
        <authorList>
            <person name="Currrie C."/>
            <person name="Chevrette M."/>
            <person name="Carlson C."/>
            <person name="Stubbendieck R."/>
            <person name="Wendt-Pienkowski E."/>
        </authorList>
    </citation>
    <scope>NUCLEOTIDE SEQUENCE</scope>
    <source>
        <strain evidence="3">SID7499</strain>
    </source>
</reference>
<feature type="region of interest" description="Disordered" evidence="1">
    <location>
        <begin position="18"/>
        <end position="39"/>
    </location>
</feature>
<keyword evidence="2" id="KW-1133">Transmembrane helix</keyword>
<proteinExistence type="predicted"/>
<keyword evidence="2" id="KW-0812">Transmembrane</keyword>